<organism evidence="1 2">
    <name type="scientific">[Candida] subhashii</name>
    <dbReference type="NCBI Taxonomy" id="561895"/>
    <lineage>
        <taxon>Eukaryota</taxon>
        <taxon>Fungi</taxon>
        <taxon>Dikarya</taxon>
        <taxon>Ascomycota</taxon>
        <taxon>Saccharomycotina</taxon>
        <taxon>Pichiomycetes</taxon>
        <taxon>Debaryomycetaceae</taxon>
        <taxon>Spathaspora</taxon>
    </lineage>
</organism>
<protein>
    <submittedName>
        <fullName evidence="1">Uncharacterized protein</fullName>
    </submittedName>
</protein>
<evidence type="ECO:0000313" key="1">
    <source>
        <dbReference type="EMBL" id="KAG7664794.1"/>
    </source>
</evidence>
<dbReference type="GeneID" id="73468477"/>
<sequence length="81" mass="9127">MTRIVNEPPPTSEPVNWSQTINIHYPPQAQPAYDRGYGCPHPQGYYQPYAPQPVYVQQPATSDDEDCLLACLAVKLLTLRL</sequence>
<gene>
    <name evidence="1" type="ORF">J8A68_001676</name>
</gene>
<dbReference type="EMBL" id="JAGSYN010000064">
    <property type="protein sequence ID" value="KAG7664794.1"/>
    <property type="molecule type" value="Genomic_DNA"/>
</dbReference>
<accession>A0A8J5QNI3</accession>
<reference evidence="1 2" key="1">
    <citation type="journal article" date="2021" name="DNA Res.">
        <title>Genome analysis of Candida subhashii reveals its hybrid nature and dual mitochondrial genome conformations.</title>
        <authorList>
            <person name="Mixao V."/>
            <person name="Hegedusova E."/>
            <person name="Saus E."/>
            <person name="Pryszcz L.P."/>
            <person name="Cillingova A."/>
            <person name="Nosek J."/>
            <person name="Gabaldon T."/>
        </authorList>
    </citation>
    <scope>NUCLEOTIDE SEQUENCE [LARGE SCALE GENOMIC DNA]</scope>
    <source>
        <strain evidence="1 2">CBS 10753</strain>
    </source>
</reference>
<evidence type="ECO:0000313" key="2">
    <source>
        <dbReference type="Proteomes" id="UP000694255"/>
    </source>
</evidence>
<name>A0A8J5QNI3_9ASCO</name>
<keyword evidence="2" id="KW-1185">Reference proteome</keyword>
<proteinExistence type="predicted"/>
<comment type="caution">
    <text evidence="1">The sequence shown here is derived from an EMBL/GenBank/DDBJ whole genome shotgun (WGS) entry which is preliminary data.</text>
</comment>
<dbReference type="Proteomes" id="UP000694255">
    <property type="component" value="Unassembled WGS sequence"/>
</dbReference>
<dbReference type="RefSeq" id="XP_049265026.1">
    <property type="nucleotide sequence ID" value="XM_049405353.1"/>
</dbReference>
<dbReference type="AlphaFoldDB" id="A0A8J5QNI3"/>